<feature type="region of interest" description="Disordered" evidence="3">
    <location>
        <begin position="187"/>
        <end position="218"/>
    </location>
</feature>
<dbReference type="InParanoid" id="A0A7J6IS45"/>
<comment type="caution">
    <text evidence="5">The sequence shown here is derived from an EMBL/GenBank/DDBJ whole genome shotgun (WGS) entry which is preliminary data.</text>
</comment>
<evidence type="ECO:0000256" key="3">
    <source>
        <dbReference type="SAM" id="MobiDB-lite"/>
    </source>
</evidence>
<dbReference type="PANTHER" id="PTHR47990">
    <property type="entry name" value="2-OXOGLUTARATE (2OG) AND FE(II)-DEPENDENT OXYGENASE SUPERFAMILY PROTEIN-RELATED"/>
    <property type="match status" value="1"/>
</dbReference>
<reference evidence="5 6" key="2">
    <citation type="submission" date="2020-04" db="EMBL/GenBank/DDBJ databases">
        <title>Genome sequencing and assembly of multiple isolates from the Colletotrichum gloeosporioides species complex.</title>
        <authorList>
            <person name="Gan P."/>
            <person name="Shirasu K."/>
        </authorList>
    </citation>
    <scope>NUCLEOTIDE SEQUENCE [LARGE SCALE GENOMIC DNA]</scope>
    <source>
        <strain evidence="5 6">Nara gc5</strain>
    </source>
</reference>
<keyword evidence="2" id="KW-0479">Metal-binding</keyword>
<dbReference type="GO" id="GO:0051213">
    <property type="term" value="F:dioxygenase activity"/>
    <property type="evidence" value="ECO:0007669"/>
    <property type="project" value="UniProtKB-KW"/>
</dbReference>
<dbReference type="PROSITE" id="PS51471">
    <property type="entry name" value="FE2OG_OXY"/>
    <property type="match status" value="1"/>
</dbReference>
<feature type="domain" description="Fe2OG dioxygenase" evidence="4">
    <location>
        <begin position="194"/>
        <end position="316"/>
    </location>
</feature>
<comment type="similarity">
    <text evidence="1 2">Belongs to the iron/ascorbate-dependent oxidoreductase family.</text>
</comment>
<dbReference type="AlphaFoldDB" id="A0A7J6IS45"/>
<evidence type="ECO:0000256" key="1">
    <source>
        <dbReference type="ARBA" id="ARBA00008056"/>
    </source>
</evidence>
<dbReference type="InterPro" id="IPR050231">
    <property type="entry name" value="Iron_ascorbate_oxido_reductase"/>
</dbReference>
<dbReference type="InterPro" id="IPR005123">
    <property type="entry name" value="Oxoglu/Fe-dep_dioxygenase_dom"/>
</dbReference>
<dbReference type="GeneID" id="43613798"/>
<dbReference type="OrthoDB" id="288590at2759"/>
<evidence type="ECO:0000313" key="6">
    <source>
        <dbReference type="Proteomes" id="UP000011096"/>
    </source>
</evidence>
<dbReference type="GO" id="GO:0046872">
    <property type="term" value="F:metal ion binding"/>
    <property type="evidence" value="ECO:0007669"/>
    <property type="project" value="UniProtKB-KW"/>
</dbReference>
<dbReference type="GO" id="GO:0044283">
    <property type="term" value="P:small molecule biosynthetic process"/>
    <property type="evidence" value="ECO:0007669"/>
    <property type="project" value="UniProtKB-ARBA"/>
</dbReference>
<accession>A0A7J6IS45</accession>
<gene>
    <name evidence="5" type="primary">gloE-0</name>
    <name evidence="5" type="ORF">CGGC5_v012389</name>
</gene>
<reference evidence="5 6" key="1">
    <citation type="submission" date="2012-08" db="EMBL/GenBank/DDBJ databases">
        <authorList>
            <person name="Gan P.H.P."/>
            <person name="Ikeda K."/>
            <person name="Irieda H."/>
            <person name="Narusaka M."/>
            <person name="O'Connell R.J."/>
            <person name="Narusaka Y."/>
            <person name="Takano Y."/>
            <person name="Kubo Y."/>
            <person name="Shirasu K."/>
        </authorList>
    </citation>
    <scope>NUCLEOTIDE SEQUENCE [LARGE SCALE GENOMIC DNA]</scope>
    <source>
        <strain evidence="5 6">Nara gc5</strain>
    </source>
</reference>
<dbReference type="Pfam" id="PF03171">
    <property type="entry name" value="2OG-FeII_Oxy"/>
    <property type="match status" value="1"/>
</dbReference>
<dbReference type="InterPro" id="IPR027443">
    <property type="entry name" value="IPNS-like_sf"/>
</dbReference>
<keyword evidence="6" id="KW-1185">Reference proteome</keyword>
<sequence length="372" mass="41526">MASSNASNNVRFSPESYPPFPTDLPTAPIEKISLRKLLEKDDEEANRLFVACQKHGFFYLNVRDHPEGEALQTGALQMARLAEETFQLPLDEKRKHHQAYNGSIYGYKSAGAQKTDAQGTPDTVEFMSIAKDFVVNDAPSPNQNPSTIVENKEILKPFVTKAHETGVFLLTLVGTKLGLVEEEVKNRHRIDQQSGSQLRLTRSPPLDKTRDPESQIATTSHTDLGSITILFNWLGGLQMWEPEHPDGSKFWSASRLSQKGRWTYVEPVPGYAIVNLGDAMTKFSNGVLNSGKHRVLPAPGEQGDFVRYSVAYFVRPEDDTVLKVLEAAGIPQWEGEKEPEKTFGQHVLDFGRAKYGKDLVKIFQEKNKAVVA</sequence>
<protein>
    <submittedName>
        <fullName evidence="5">2-oxoglutarate-dependent dioxygenase gloE</fullName>
    </submittedName>
</protein>
<dbReference type="EMBL" id="ANPB02000007">
    <property type="protein sequence ID" value="KAF4479528.1"/>
    <property type="molecule type" value="Genomic_DNA"/>
</dbReference>
<feature type="compositionally biased region" description="Polar residues" evidence="3">
    <location>
        <begin position="1"/>
        <end position="11"/>
    </location>
</feature>
<keyword evidence="5" id="KW-0223">Dioxygenase</keyword>
<name>A0A7J6IS45_COLFN</name>
<keyword evidence="2" id="KW-0408">Iron</keyword>
<dbReference type="Proteomes" id="UP000011096">
    <property type="component" value="Unassembled WGS sequence"/>
</dbReference>
<keyword evidence="2" id="KW-0560">Oxidoreductase</keyword>
<proteinExistence type="inferred from homology"/>
<evidence type="ECO:0000256" key="2">
    <source>
        <dbReference type="RuleBase" id="RU003682"/>
    </source>
</evidence>
<dbReference type="SUPFAM" id="SSF51197">
    <property type="entry name" value="Clavaminate synthase-like"/>
    <property type="match status" value="1"/>
</dbReference>
<organism evidence="5 6">
    <name type="scientific">Colletotrichum fructicola (strain Nara gc5)</name>
    <name type="common">Anthracnose fungus</name>
    <name type="synonym">Colletotrichum gloeosporioides (strain Nara gc5)</name>
    <dbReference type="NCBI Taxonomy" id="1213859"/>
    <lineage>
        <taxon>Eukaryota</taxon>
        <taxon>Fungi</taxon>
        <taxon>Dikarya</taxon>
        <taxon>Ascomycota</taxon>
        <taxon>Pezizomycotina</taxon>
        <taxon>Sordariomycetes</taxon>
        <taxon>Hypocreomycetidae</taxon>
        <taxon>Glomerellales</taxon>
        <taxon>Glomerellaceae</taxon>
        <taxon>Colletotrichum</taxon>
        <taxon>Colletotrichum gloeosporioides species complex</taxon>
    </lineage>
</organism>
<evidence type="ECO:0000259" key="4">
    <source>
        <dbReference type="PROSITE" id="PS51471"/>
    </source>
</evidence>
<dbReference type="RefSeq" id="XP_031890514.1">
    <property type="nucleotide sequence ID" value="XM_032029720.1"/>
</dbReference>
<feature type="region of interest" description="Disordered" evidence="3">
    <location>
        <begin position="1"/>
        <end position="25"/>
    </location>
</feature>
<dbReference type="InterPro" id="IPR044861">
    <property type="entry name" value="IPNS-like_FE2OG_OXY"/>
</dbReference>
<dbReference type="Pfam" id="PF14226">
    <property type="entry name" value="DIOX_N"/>
    <property type="match status" value="1"/>
</dbReference>
<evidence type="ECO:0000313" key="5">
    <source>
        <dbReference type="EMBL" id="KAF4479528.1"/>
    </source>
</evidence>
<dbReference type="InterPro" id="IPR026992">
    <property type="entry name" value="DIOX_N"/>
</dbReference>
<dbReference type="Gene3D" id="2.60.120.330">
    <property type="entry name" value="B-lactam Antibiotic, Isopenicillin N Synthase, Chain"/>
    <property type="match status" value="1"/>
</dbReference>